<dbReference type="AlphaFoldDB" id="A0A1G8MD14"/>
<dbReference type="Proteomes" id="UP000198853">
    <property type="component" value="Unassembled WGS sequence"/>
</dbReference>
<proteinExistence type="predicted"/>
<dbReference type="OrthoDB" id="2968672at2"/>
<organism evidence="1 2">
    <name type="scientific">Natribacillus halophilus</name>
    <dbReference type="NCBI Taxonomy" id="549003"/>
    <lineage>
        <taxon>Bacteria</taxon>
        <taxon>Bacillati</taxon>
        <taxon>Bacillota</taxon>
        <taxon>Bacilli</taxon>
        <taxon>Bacillales</taxon>
        <taxon>Bacillaceae</taxon>
        <taxon>Natribacillus</taxon>
    </lineage>
</organism>
<accession>A0A1G8MD14</accession>
<keyword evidence="2" id="KW-1185">Reference proteome</keyword>
<protein>
    <recommendedName>
        <fullName evidence="3">YtkA-like</fullName>
    </recommendedName>
</protein>
<reference evidence="1 2" key="1">
    <citation type="submission" date="2016-10" db="EMBL/GenBank/DDBJ databases">
        <authorList>
            <person name="de Groot N.N."/>
        </authorList>
    </citation>
    <scope>NUCLEOTIDE SEQUENCE [LARGE SCALE GENOMIC DNA]</scope>
    <source>
        <strain evidence="1 2">DSM 21771</strain>
    </source>
</reference>
<evidence type="ECO:0000313" key="2">
    <source>
        <dbReference type="Proteomes" id="UP000198853"/>
    </source>
</evidence>
<evidence type="ECO:0008006" key="3">
    <source>
        <dbReference type="Google" id="ProtNLM"/>
    </source>
</evidence>
<gene>
    <name evidence="1" type="ORF">SAMN04488123_104100</name>
</gene>
<dbReference type="EMBL" id="FNEN01000004">
    <property type="protein sequence ID" value="SDI65838.1"/>
    <property type="molecule type" value="Genomic_DNA"/>
</dbReference>
<dbReference type="RefSeq" id="WP_090397246.1">
    <property type="nucleotide sequence ID" value="NZ_FNEN01000004.1"/>
</dbReference>
<sequence>MPSVKVWLAAVLILANVPGGLEIEPLPVMQTEARTDVEQFDVHYEVSDGQVYVETYLPDFSFYANQHHDKDIQGYLMLRVNDDYEEEIHRAAFIVKGLEAGEHTMELEAYDEDDQPLDLKETFAITMYE</sequence>
<name>A0A1G8MD14_9BACI</name>
<evidence type="ECO:0000313" key="1">
    <source>
        <dbReference type="EMBL" id="SDI65838.1"/>
    </source>
</evidence>